<dbReference type="Pfam" id="PF00702">
    <property type="entry name" value="Hydrolase"/>
    <property type="match status" value="1"/>
</dbReference>
<sequence>MSTYQREGSTYAGTRESASDSPALERSRLLQCRALLLGIDGLVTDTARLHAGAWKRTLDAYLRDSGHVHRMSVRPFDPETDFRRFFQGRARLDGLRAFLTSRGIYDPGHPDSPDLLRTLASDEDRFFDEQVRRHGVPVWPDSLDLVAAVRAHALPVAAVSASRHGRRLLEAADLTSRFDAIVDGCDRARLRVPAGPDPALLLEGTRQLRTAPEHSAVIVAAPAWITAARRGGFTLTFGVNREGRTEIAVELYEHGAAHVACSLAELVPRG</sequence>
<reference evidence="2 3" key="1">
    <citation type="journal article" date="2019" name="Int. J. Syst. Evol. Microbiol.">
        <title>The Global Catalogue of Microorganisms (GCM) 10K type strain sequencing project: providing services to taxonomists for standard genome sequencing and annotation.</title>
        <authorList>
            <consortium name="The Broad Institute Genomics Platform"/>
            <consortium name="The Broad Institute Genome Sequencing Center for Infectious Disease"/>
            <person name="Wu L."/>
            <person name="Ma J."/>
        </authorList>
    </citation>
    <scope>NUCLEOTIDE SEQUENCE [LARGE SCALE GENOMIC DNA]</scope>
    <source>
        <strain evidence="2 3">JCM 4805</strain>
    </source>
</reference>
<evidence type="ECO:0000313" key="2">
    <source>
        <dbReference type="EMBL" id="GAA0448378.1"/>
    </source>
</evidence>
<gene>
    <name evidence="2" type="ORF">GCM10010361_10390</name>
</gene>
<feature type="compositionally biased region" description="Polar residues" evidence="1">
    <location>
        <begin position="1"/>
        <end position="12"/>
    </location>
</feature>
<dbReference type="InterPro" id="IPR023214">
    <property type="entry name" value="HAD_sf"/>
</dbReference>
<keyword evidence="3" id="KW-1185">Reference proteome</keyword>
<organism evidence="2 3">
    <name type="scientific">Streptomyces olivaceiscleroticus</name>
    <dbReference type="NCBI Taxonomy" id="68245"/>
    <lineage>
        <taxon>Bacteria</taxon>
        <taxon>Bacillati</taxon>
        <taxon>Actinomycetota</taxon>
        <taxon>Actinomycetes</taxon>
        <taxon>Kitasatosporales</taxon>
        <taxon>Streptomycetaceae</taxon>
        <taxon>Streptomyces</taxon>
    </lineage>
</organism>
<accession>A0ABN0ZIR6</accession>
<feature type="region of interest" description="Disordered" evidence="1">
    <location>
        <begin position="1"/>
        <end position="23"/>
    </location>
</feature>
<evidence type="ECO:0000313" key="3">
    <source>
        <dbReference type="Proteomes" id="UP001500909"/>
    </source>
</evidence>
<name>A0ABN0ZIR6_9ACTN</name>
<dbReference type="Gene3D" id="3.40.50.1000">
    <property type="entry name" value="HAD superfamily/HAD-like"/>
    <property type="match status" value="1"/>
</dbReference>
<evidence type="ECO:0000256" key="1">
    <source>
        <dbReference type="SAM" id="MobiDB-lite"/>
    </source>
</evidence>
<dbReference type="InterPro" id="IPR023198">
    <property type="entry name" value="PGP-like_dom2"/>
</dbReference>
<evidence type="ECO:0008006" key="4">
    <source>
        <dbReference type="Google" id="ProtNLM"/>
    </source>
</evidence>
<dbReference type="Proteomes" id="UP001500909">
    <property type="component" value="Unassembled WGS sequence"/>
</dbReference>
<proteinExistence type="predicted"/>
<dbReference type="InterPro" id="IPR036412">
    <property type="entry name" value="HAD-like_sf"/>
</dbReference>
<protein>
    <recommendedName>
        <fullName evidence="4">Hydrolase</fullName>
    </recommendedName>
</protein>
<dbReference type="EMBL" id="BAAABY010000009">
    <property type="protein sequence ID" value="GAA0448378.1"/>
    <property type="molecule type" value="Genomic_DNA"/>
</dbReference>
<dbReference type="RefSeq" id="WP_346093353.1">
    <property type="nucleotide sequence ID" value="NZ_BAAABY010000009.1"/>
</dbReference>
<comment type="caution">
    <text evidence="2">The sequence shown here is derived from an EMBL/GenBank/DDBJ whole genome shotgun (WGS) entry which is preliminary data.</text>
</comment>
<dbReference type="SUPFAM" id="SSF56784">
    <property type="entry name" value="HAD-like"/>
    <property type="match status" value="1"/>
</dbReference>
<dbReference type="Gene3D" id="1.10.150.240">
    <property type="entry name" value="Putative phosphatase, domain 2"/>
    <property type="match status" value="1"/>
</dbReference>